<evidence type="ECO:0000256" key="1">
    <source>
        <dbReference type="SAM" id="MobiDB-lite"/>
    </source>
</evidence>
<accession>A0A6H5HM33</accession>
<dbReference type="EMBL" id="CADCXU010033390">
    <property type="protein sequence ID" value="CAB0018873.1"/>
    <property type="molecule type" value="Genomic_DNA"/>
</dbReference>
<dbReference type="AlphaFoldDB" id="A0A6H5HM33"/>
<feature type="region of interest" description="Disordered" evidence="1">
    <location>
        <begin position="15"/>
        <end position="37"/>
    </location>
</feature>
<dbReference type="EMBL" id="CADCXU010033389">
    <property type="protein sequence ID" value="CAB0018871.1"/>
    <property type="molecule type" value="Genomic_DNA"/>
</dbReference>
<evidence type="ECO:0000313" key="4">
    <source>
        <dbReference type="Proteomes" id="UP000479000"/>
    </source>
</evidence>
<organism evidence="2 4">
    <name type="scientific">Nesidiocoris tenuis</name>
    <dbReference type="NCBI Taxonomy" id="355587"/>
    <lineage>
        <taxon>Eukaryota</taxon>
        <taxon>Metazoa</taxon>
        <taxon>Ecdysozoa</taxon>
        <taxon>Arthropoda</taxon>
        <taxon>Hexapoda</taxon>
        <taxon>Insecta</taxon>
        <taxon>Pterygota</taxon>
        <taxon>Neoptera</taxon>
        <taxon>Paraneoptera</taxon>
        <taxon>Hemiptera</taxon>
        <taxon>Heteroptera</taxon>
        <taxon>Panheteroptera</taxon>
        <taxon>Cimicomorpha</taxon>
        <taxon>Miridae</taxon>
        <taxon>Dicyphina</taxon>
        <taxon>Nesidiocoris</taxon>
    </lineage>
</organism>
<feature type="non-terminal residue" evidence="2">
    <location>
        <position position="1"/>
    </location>
</feature>
<protein>
    <submittedName>
        <fullName evidence="2">Uncharacterized protein</fullName>
    </submittedName>
</protein>
<gene>
    <name evidence="2" type="ORF">NTEN_LOCUS22589</name>
    <name evidence="3" type="ORF">NTEN_LOCUS22591</name>
</gene>
<reference evidence="2 4" key="1">
    <citation type="submission" date="2020-02" db="EMBL/GenBank/DDBJ databases">
        <authorList>
            <person name="Ferguson B K."/>
        </authorList>
    </citation>
    <scope>NUCLEOTIDE SEQUENCE [LARGE SCALE GENOMIC DNA]</scope>
</reference>
<keyword evidence="4" id="KW-1185">Reference proteome</keyword>
<sequence length="119" mass="13374">ASSARVTAAGKLSYGHRQPLRHHASSRSSLGLLSSRSPSLPEIRDIFLAMKKGRCTTSGERAALYITASKFPGNIEVESMIVFRRKNCVRIQRYCKASAVVIWCKICRNYRHKRGNHGR</sequence>
<dbReference type="Proteomes" id="UP000479000">
    <property type="component" value="Unassembled WGS sequence"/>
</dbReference>
<name>A0A6H5HM33_9HEMI</name>
<evidence type="ECO:0000313" key="3">
    <source>
        <dbReference type="EMBL" id="CAB0018873.1"/>
    </source>
</evidence>
<evidence type="ECO:0000313" key="2">
    <source>
        <dbReference type="EMBL" id="CAB0018871.1"/>
    </source>
</evidence>
<feature type="compositionally biased region" description="Low complexity" evidence="1">
    <location>
        <begin position="26"/>
        <end position="37"/>
    </location>
</feature>
<proteinExistence type="predicted"/>